<organism evidence="2 3">
    <name type="scientific">Hyunsoonleella rubra</name>
    <dbReference type="NCBI Taxonomy" id="1737062"/>
    <lineage>
        <taxon>Bacteria</taxon>
        <taxon>Pseudomonadati</taxon>
        <taxon>Bacteroidota</taxon>
        <taxon>Flavobacteriia</taxon>
        <taxon>Flavobacteriales</taxon>
        <taxon>Flavobacteriaceae</taxon>
    </lineage>
</organism>
<evidence type="ECO:0000256" key="1">
    <source>
        <dbReference type="SAM" id="SignalP"/>
    </source>
</evidence>
<evidence type="ECO:0000313" key="2">
    <source>
        <dbReference type="EMBL" id="MFD2725781.1"/>
    </source>
</evidence>
<proteinExistence type="predicted"/>
<dbReference type="RefSeq" id="WP_380290091.1">
    <property type="nucleotide sequence ID" value="NZ_JBHULY010000011.1"/>
</dbReference>
<feature type="signal peptide" evidence="1">
    <location>
        <begin position="1"/>
        <end position="20"/>
    </location>
</feature>
<keyword evidence="3" id="KW-1185">Reference proteome</keyword>
<name>A0ABW5TCG3_9FLAO</name>
<reference evidence="3" key="1">
    <citation type="journal article" date="2019" name="Int. J. Syst. Evol. Microbiol.">
        <title>The Global Catalogue of Microorganisms (GCM) 10K type strain sequencing project: providing services to taxonomists for standard genome sequencing and annotation.</title>
        <authorList>
            <consortium name="The Broad Institute Genomics Platform"/>
            <consortium name="The Broad Institute Genome Sequencing Center for Infectious Disease"/>
            <person name="Wu L."/>
            <person name="Ma J."/>
        </authorList>
    </citation>
    <scope>NUCLEOTIDE SEQUENCE [LARGE SCALE GENOMIC DNA]</scope>
    <source>
        <strain evidence="3">KCTC 42398</strain>
    </source>
</reference>
<evidence type="ECO:0008006" key="4">
    <source>
        <dbReference type="Google" id="ProtNLM"/>
    </source>
</evidence>
<gene>
    <name evidence="2" type="ORF">ACFSR8_06110</name>
</gene>
<protein>
    <recommendedName>
        <fullName evidence="4">Lipoprotein</fullName>
    </recommendedName>
</protein>
<dbReference type="EMBL" id="JBHULY010000011">
    <property type="protein sequence ID" value="MFD2725781.1"/>
    <property type="molecule type" value="Genomic_DNA"/>
</dbReference>
<dbReference type="Proteomes" id="UP001597476">
    <property type="component" value="Unassembled WGS sequence"/>
</dbReference>
<evidence type="ECO:0000313" key="3">
    <source>
        <dbReference type="Proteomes" id="UP001597476"/>
    </source>
</evidence>
<feature type="chain" id="PRO_5047463209" description="Lipoprotein" evidence="1">
    <location>
        <begin position="21"/>
        <end position="127"/>
    </location>
</feature>
<keyword evidence="1" id="KW-0732">Signal</keyword>
<comment type="caution">
    <text evidence="2">The sequence shown here is derived from an EMBL/GenBank/DDBJ whole genome shotgun (WGS) entry which is preliminary data.</text>
</comment>
<sequence>MRNTTIIFRSALFSILTSCATSLTPVQVNNILPSLTKSTFYNQPQAEEAQKSKKCKLLVKGRNYVAPIGLTAKEDLKNGARGIDEWVKMDGGNAFILLNYKWVTVDFNGTTQLHIDFDTMACERKTN</sequence>
<accession>A0ABW5TCG3</accession>